<dbReference type="OrthoDB" id="15417at2759"/>
<organism evidence="2 3">
    <name type="scientific">Saprolegnia parasitica (strain CBS 223.65)</name>
    <dbReference type="NCBI Taxonomy" id="695850"/>
    <lineage>
        <taxon>Eukaryota</taxon>
        <taxon>Sar</taxon>
        <taxon>Stramenopiles</taxon>
        <taxon>Oomycota</taxon>
        <taxon>Saprolegniomycetes</taxon>
        <taxon>Saprolegniales</taxon>
        <taxon>Saprolegniaceae</taxon>
        <taxon>Saprolegnia</taxon>
    </lineage>
</organism>
<dbReference type="AlphaFoldDB" id="A0A067CUV6"/>
<dbReference type="VEuPathDB" id="FungiDB:SPRG_19843"/>
<dbReference type="SUPFAM" id="SSF52540">
    <property type="entry name" value="P-loop containing nucleoside triphosphate hydrolases"/>
    <property type="match status" value="1"/>
</dbReference>
<evidence type="ECO:0000313" key="3">
    <source>
        <dbReference type="Proteomes" id="UP000030745"/>
    </source>
</evidence>
<dbReference type="EMBL" id="KK583202">
    <property type="protein sequence ID" value="KDO30301.1"/>
    <property type="molecule type" value="Genomic_DNA"/>
</dbReference>
<dbReference type="Gene3D" id="3.40.50.300">
    <property type="entry name" value="P-loop containing nucleotide triphosphate hydrolases"/>
    <property type="match status" value="1"/>
</dbReference>
<dbReference type="Pfam" id="PF13521">
    <property type="entry name" value="AAA_28"/>
    <property type="match status" value="1"/>
</dbReference>
<evidence type="ECO:0000313" key="2">
    <source>
        <dbReference type="EMBL" id="KDO30301.1"/>
    </source>
</evidence>
<protein>
    <recommendedName>
        <fullName evidence="1">NadR/Ttd14 AAA domain-containing protein</fullName>
    </recommendedName>
</protein>
<accession>A0A067CUV6</accession>
<feature type="domain" description="NadR/Ttd14 AAA" evidence="1">
    <location>
        <begin position="4"/>
        <end position="144"/>
    </location>
</feature>
<keyword evidence="3" id="KW-1185">Reference proteome</keyword>
<evidence type="ECO:0000259" key="1">
    <source>
        <dbReference type="Pfam" id="PF13521"/>
    </source>
</evidence>
<gene>
    <name evidence="2" type="ORF">SPRG_19843</name>
</gene>
<proteinExistence type="predicted"/>
<sequence>MLVICFEGCHGSGKTSLCKEVNNMGFRVLDENFLDMPSHSLHPQSLFMETKWVCAWFDRVLTLARHDRNKNQVFFADRSPFSAVFYATHGHLLDQVIRAQMKEVADFANVQFLTVHVNVEKELLWSRIQHRLQLEPERVRYAEHKRSKMEDCLAFYNSFPWDMQVHNDATSLQHFAQNVITMLLQKLPTMQLAVQAMAAEKDCSMGVEFDQTDSDCESEMTVSCYDDTPIKERLASVADVEPIRFNLDME</sequence>
<name>A0A067CUV6_SAPPC</name>
<dbReference type="InterPro" id="IPR038727">
    <property type="entry name" value="NadR/Ttd14_AAA_dom"/>
</dbReference>
<dbReference type="GeneID" id="24141117"/>
<dbReference type="OMA" id="VCSWFER"/>
<dbReference type="Proteomes" id="UP000030745">
    <property type="component" value="Unassembled WGS sequence"/>
</dbReference>
<dbReference type="InterPro" id="IPR027417">
    <property type="entry name" value="P-loop_NTPase"/>
</dbReference>
<dbReference type="KEGG" id="spar:SPRG_19843"/>
<reference evidence="2 3" key="1">
    <citation type="journal article" date="2013" name="PLoS Genet.">
        <title>Distinctive expansion of potential virulence genes in the genome of the oomycete fish pathogen Saprolegnia parasitica.</title>
        <authorList>
            <person name="Jiang R.H."/>
            <person name="de Bruijn I."/>
            <person name="Haas B.J."/>
            <person name="Belmonte R."/>
            <person name="Lobach L."/>
            <person name="Christie J."/>
            <person name="van den Ackerveken G."/>
            <person name="Bottin A."/>
            <person name="Bulone V."/>
            <person name="Diaz-Moreno S.M."/>
            <person name="Dumas B."/>
            <person name="Fan L."/>
            <person name="Gaulin E."/>
            <person name="Govers F."/>
            <person name="Grenville-Briggs L.J."/>
            <person name="Horner N.R."/>
            <person name="Levin J.Z."/>
            <person name="Mammella M."/>
            <person name="Meijer H.J."/>
            <person name="Morris P."/>
            <person name="Nusbaum C."/>
            <person name="Oome S."/>
            <person name="Phillips A.J."/>
            <person name="van Rooyen D."/>
            <person name="Rzeszutek E."/>
            <person name="Saraiva M."/>
            <person name="Secombes C.J."/>
            <person name="Seidl M.F."/>
            <person name="Snel B."/>
            <person name="Stassen J.H."/>
            <person name="Sykes S."/>
            <person name="Tripathy S."/>
            <person name="van den Berg H."/>
            <person name="Vega-Arreguin J.C."/>
            <person name="Wawra S."/>
            <person name="Young S.K."/>
            <person name="Zeng Q."/>
            <person name="Dieguez-Uribeondo J."/>
            <person name="Russ C."/>
            <person name="Tyler B.M."/>
            <person name="van West P."/>
        </authorList>
    </citation>
    <scope>NUCLEOTIDE SEQUENCE [LARGE SCALE GENOMIC DNA]</scope>
    <source>
        <strain evidence="2 3">CBS 223.65</strain>
    </source>
</reference>
<dbReference type="RefSeq" id="XP_012199089.1">
    <property type="nucleotide sequence ID" value="XM_012343699.1"/>
</dbReference>